<dbReference type="AlphaFoldDB" id="A0AAU9P6C3"/>
<evidence type="ECO:0000313" key="3">
    <source>
        <dbReference type="EMBL" id="CAH1445625.1"/>
    </source>
</evidence>
<evidence type="ECO:0000256" key="2">
    <source>
        <dbReference type="PROSITE-ProRule" id="PRU00708"/>
    </source>
</evidence>
<dbReference type="PROSITE" id="PS51375">
    <property type="entry name" value="PPR"/>
    <property type="match status" value="1"/>
</dbReference>
<feature type="repeat" description="PPR" evidence="2">
    <location>
        <begin position="61"/>
        <end position="95"/>
    </location>
</feature>
<dbReference type="Gene3D" id="1.25.40.10">
    <property type="entry name" value="Tetratricopeptide repeat domain"/>
    <property type="match status" value="1"/>
</dbReference>
<keyword evidence="4" id="KW-1185">Reference proteome</keyword>
<evidence type="ECO:0000256" key="1">
    <source>
        <dbReference type="ARBA" id="ARBA00022737"/>
    </source>
</evidence>
<accession>A0AAU9P6C3</accession>
<dbReference type="GO" id="GO:0003676">
    <property type="term" value="F:nucleic acid binding"/>
    <property type="evidence" value="ECO:0007669"/>
    <property type="project" value="InterPro"/>
</dbReference>
<dbReference type="EMBL" id="CAKMRJ010005523">
    <property type="protein sequence ID" value="CAH1445625.1"/>
    <property type="molecule type" value="Genomic_DNA"/>
</dbReference>
<dbReference type="CDD" id="cd00590">
    <property type="entry name" value="RRM_SF"/>
    <property type="match status" value="1"/>
</dbReference>
<comment type="caution">
    <text evidence="3">The sequence shown here is derived from an EMBL/GenBank/DDBJ whole genome shotgun (WGS) entry which is preliminary data.</text>
</comment>
<sequence>MGFGFVIYGGTTAENSAMKAVEFDGMEFHGRVLTVKLDDGRRMKEKSADRARWIEGDDTPSRTEFGLMIKYYAKKGDMHRAREMFESMRGRGIEPNSHVFTTLIHAYAVGRDMEELSQIHMDFDCGDSAIHGATRPPQPCFHRNTFCLLNGLKRSHLQTICLTGDHNPMAHTVVLVKLFIHFHHVYPAMVVRTARET</sequence>
<dbReference type="InterPro" id="IPR002885">
    <property type="entry name" value="PPR_rpt"/>
</dbReference>
<dbReference type="InterPro" id="IPR011990">
    <property type="entry name" value="TPR-like_helical_dom_sf"/>
</dbReference>
<organism evidence="3 4">
    <name type="scientific">Lactuca virosa</name>
    <dbReference type="NCBI Taxonomy" id="75947"/>
    <lineage>
        <taxon>Eukaryota</taxon>
        <taxon>Viridiplantae</taxon>
        <taxon>Streptophyta</taxon>
        <taxon>Embryophyta</taxon>
        <taxon>Tracheophyta</taxon>
        <taxon>Spermatophyta</taxon>
        <taxon>Magnoliopsida</taxon>
        <taxon>eudicotyledons</taxon>
        <taxon>Gunneridae</taxon>
        <taxon>Pentapetalae</taxon>
        <taxon>asterids</taxon>
        <taxon>campanulids</taxon>
        <taxon>Asterales</taxon>
        <taxon>Asteraceae</taxon>
        <taxon>Cichorioideae</taxon>
        <taxon>Cichorieae</taxon>
        <taxon>Lactucinae</taxon>
        <taxon>Lactuca</taxon>
    </lineage>
</organism>
<dbReference type="SUPFAM" id="SSF54928">
    <property type="entry name" value="RNA-binding domain, RBD"/>
    <property type="match status" value="1"/>
</dbReference>
<keyword evidence="1" id="KW-0677">Repeat</keyword>
<dbReference type="NCBIfam" id="TIGR00756">
    <property type="entry name" value="PPR"/>
    <property type="match status" value="1"/>
</dbReference>
<proteinExistence type="predicted"/>
<dbReference type="Proteomes" id="UP001157418">
    <property type="component" value="Unassembled WGS sequence"/>
</dbReference>
<evidence type="ECO:0008006" key="5">
    <source>
        <dbReference type="Google" id="ProtNLM"/>
    </source>
</evidence>
<protein>
    <recommendedName>
        <fullName evidence="5">RRM domain-containing protein</fullName>
    </recommendedName>
</protein>
<dbReference type="InterPro" id="IPR035979">
    <property type="entry name" value="RBD_domain_sf"/>
</dbReference>
<name>A0AAU9P6C3_9ASTR</name>
<dbReference type="Pfam" id="PF13041">
    <property type="entry name" value="PPR_2"/>
    <property type="match status" value="1"/>
</dbReference>
<evidence type="ECO:0000313" key="4">
    <source>
        <dbReference type="Proteomes" id="UP001157418"/>
    </source>
</evidence>
<gene>
    <name evidence="3" type="ORF">LVIROSA_LOCUS31379</name>
</gene>
<reference evidence="3 4" key="1">
    <citation type="submission" date="2022-01" db="EMBL/GenBank/DDBJ databases">
        <authorList>
            <person name="Xiong W."/>
            <person name="Schranz E."/>
        </authorList>
    </citation>
    <scope>NUCLEOTIDE SEQUENCE [LARGE SCALE GENOMIC DNA]</scope>
</reference>